<dbReference type="SUPFAM" id="SSF56112">
    <property type="entry name" value="Protein kinase-like (PK-like)"/>
    <property type="match status" value="1"/>
</dbReference>
<accession>A0A9Q4B3I5</accession>
<reference evidence="2" key="1">
    <citation type="submission" date="2020-06" db="EMBL/GenBank/DDBJ databases">
        <title>Insight into the genomes of haloalkaliphilic bacilli from Kenyan soda lakes.</title>
        <authorList>
            <person name="Mwirichia R."/>
            <person name="Villamizar G.C."/>
            <person name="Poehlein A."/>
            <person name="Mugweru J."/>
            <person name="Kipnyargis A."/>
            <person name="Kiplimo D."/>
            <person name="Orwa P."/>
            <person name="Daniel R."/>
        </authorList>
    </citation>
    <scope>NUCLEOTIDE SEQUENCE</scope>
    <source>
        <strain evidence="2">B1096_S55</strain>
    </source>
</reference>
<gene>
    <name evidence="2" type="ORF">HXA33_13055</name>
</gene>
<protein>
    <submittedName>
        <fullName evidence="2">Phosphotransferase</fullName>
    </submittedName>
</protein>
<evidence type="ECO:0000259" key="1">
    <source>
        <dbReference type="Pfam" id="PF01636"/>
    </source>
</evidence>
<evidence type="ECO:0000313" key="3">
    <source>
        <dbReference type="Proteomes" id="UP001057753"/>
    </source>
</evidence>
<feature type="domain" description="Aminoglycoside phosphotransferase" evidence="1">
    <location>
        <begin position="26"/>
        <end position="264"/>
    </location>
</feature>
<dbReference type="Pfam" id="PF01636">
    <property type="entry name" value="APH"/>
    <property type="match status" value="1"/>
</dbReference>
<organism evidence="2 3">
    <name type="scientific">Salipaludibacillus agaradhaerens</name>
    <name type="common">Bacillus agaradhaerens</name>
    <dbReference type="NCBI Taxonomy" id="76935"/>
    <lineage>
        <taxon>Bacteria</taxon>
        <taxon>Bacillati</taxon>
        <taxon>Bacillota</taxon>
        <taxon>Bacilli</taxon>
        <taxon>Bacillales</taxon>
        <taxon>Bacillaceae</taxon>
    </lineage>
</organism>
<dbReference type="InterPro" id="IPR011009">
    <property type="entry name" value="Kinase-like_dom_sf"/>
</dbReference>
<evidence type="ECO:0000313" key="2">
    <source>
        <dbReference type="EMBL" id="MCR6097475.1"/>
    </source>
</evidence>
<dbReference type="EMBL" id="JABXYM010000001">
    <property type="protein sequence ID" value="MCR6097475.1"/>
    <property type="molecule type" value="Genomic_DNA"/>
</dbReference>
<dbReference type="PANTHER" id="PTHR21310">
    <property type="entry name" value="AMINOGLYCOSIDE PHOSPHOTRANSFERASE-RELATED-RELATED"/>
    <property type="match status" value="1"/>
</dbReference>
<name>A0A9Q4B3I5_SALAG</name>
<dbReference type="Gene3D" id="3.90.1200.10">
    <property type="match status" value="1"/>
</dbReference>
<dbReference type="AlphaFoldDB" id="A0A9Q4B3I5"/>
<proteinExistence type="predicted"/>
<dbReference type="InterPro" id="IPR002575">
    <property type="entry name" value="Aminoglycoside_PTrfase"/>
</dbReference>
<dbReference type="InterPro" id="IPR051678">
    <property type="entry name" value="AGP_Transferase"/>
</dbReference>
<keyword evidence="3" id="KW-1185">Reference proteome</keyword>
<dbReference type="Proteomes" id="UP001057753">
    <property type="component" value="Unassembled WGS sequence"/>
</dbReference>
<sequence>MEKTKKNVMDLATKNGLLLQENSLIFNESGLDFQVVFAHDQEGADWTLRLPRRKDVIPRMTVEQKILDVVNQNIHSFQVPKWSIFTEELIAYKKLDGVPAGTIDHEIQNYVWEIDHDNVPACFHDTLGKVLAELHAIPKDKASQAGLMVHTPEEARQTMKDRMNAVKAKFGAGESLWNRWQLWLNNDEMWPNETGFIHGDVHAGHILIDNEAHVTGLIDWTEAKVTDMSHDFVAYYKMFGEKGLDALIHSYKKAGGYSWSNMKEHILEHTAASPVAIAEFAVISGLTEYEQMAKQALEVNET</sequence>
<dbReference type="CDD" id="cd05152">
    <property type="entry name" value="MPH2"/>
    <property type="match status" value="1"/>
</dbReference>
<comment type="caution">
    <text evidence="2">The sequence shown here is derived from an EMBL/GenBank/DDBJ whole genome shotgun (WGS) entry which is preliminary data.</text>
</comment>
<dbReference type="Gene3D" id="3.30.200.20">
    <property type="entry name" value="Phosphorylase Kinase, domain 1"/>
    <property type="match status" value="1"/>
</dbReference>
<dbReference type="PANTHER" id="PTHR21310:SF15">
    <property type="entry name" value="AMINOGLYCOSIDE PHOSPHOTRANSFERASE DOMAIN-CONTAINING PROTEIN"/>
    <property type="match status" value="1"/>
</dbReference>